<dbReference type="Proteomes" id="UP001195483">
    <property type="component" value="Unassembled WGS sequence"/>
</dbReference>
<keyword evidence="2" id="KW-1185">Reference proteome</keyword>
<organism evidence="1 2">
    <name type="scientific">Potamilus streckersoni</name>
    <dbReference type="NCBI Taxonomy" id="2493646"/>
    <lineage>
        <taxon>Eukaryota</taxon>
        <taxon>Metazoa</taxon>
        <taxon>Spiralia</taxon>
        <taxon>Lophotrochozoa</taxon>
        <taxon>Mollusca</taxon>
        <taxon>Bivalvia</taxon>
        <taxon>Autobranchia</taxon>
        <taxon>Heteroconchia</taxon>
        <taxon>Palaeoheterodonta</taxon>
        <taxon>Unionida</taxon>
        <taxon>Unionoidea</taxon>
        <taxon>Unionidae</taxon>
        <taxon>Ambleminae</taxon>
        <taxon>Lampsilini</taxon>
        <taxon>Potamilus</taxon>
    </lineage>
</organism>
<feature type="non-terminal residue" evidence="1">
    <location>
        <position position="55"/>
    </location>
</feature>
<reference evidence="1" key="3">
    <citation type="submission" date="2023-05" db="EMBL/GenBank/DDBJ databases">
        <authorList>
            <person name="Smith C.H."/>
        </authorList>
    </citation>
    <scope>NUCLEOTIDE SEQUENCE</scope>
    <source>
        <strain evidence="1">CHS0354</strain>
        <tissue evidence="1">Mantle</tissue>
    </source>
</reference>
<evidence type="ECO:0000313" key="1">
    <source>
        <dbReference type="EMBL" id="KAK3594918.1"/>
    </source>
</evidence>
<sequence>MVSIGLLVDDRNFSDDQPCYDFREPLQLLPRSKSYTTDIFLTTITEVRTIYDFDQ</sequence>
<comment type="caution">
    <text evidence="1">The sequence shown here is derived from an EMBL/GenBank/DDBJ whole genome shotgun (WGS) entry which is preliminary data.</text>
</comment>
<reference evidence="1" key="2">
    <citation type="journal article" date="2021" name="Genome Biol. Evol.">
        <title>Developing a high-quality reference genome for a parasitic bivalve with doubly uniparental inheritance (Bivalvia: Unionida).</title>
        <authorList>
            <person name="Smith C.H."/>
        </authorList>
    </citation>
    <scope>NUCLEOTIDE SEQUENCE</scope>
    <source>
        <strain evidence="1">CHS0354</strain>
        <tissue evidence="1">Mantle</tissue>
    </source>
</reference>
<gene>
    <name evidence="1" type="ORF">CHS0354_009303</name>
</gene>
<name>A0AAE0SNC3_9BIVA</name>
<reference evidence="1" key="1">
    <citation type="journal article" date="2021" name="Genome Biol. Evol.">
        <title>A High-Quality Reference Genome for a Parasitic Bivalve with Doubly Uniparental Inheritance (Bivalvia: Unionida).</title>
        <authorList>
            <person name="Smith C.H."/>
        </authorList>
    </citation>
    <scope>NUCLEOTIDE SEQUENCE</scope>
    <source>
        <strain evidence="1">CHS0354</strain>
    </source>
</reference>
<accession>A0AAE0SNC3</accession>
<evidence type="ECO:0000313" key="2">
    <source>
        <dbReference type="Proteomes" id="UP001195483"/>
    </source>
</evidence>
<proteinExistence type="predicted"/>
<dbReference type="EMBL" id="JAEAOA010000605">
    <property type="protein sequence ID" value="KAK3594918.1"/>
    <property type="molecule type" value="Genomic_DNA"/>
</dbReference>
<protein>
    <submittedName>
        <fullName evidence="1">Uncharacterized protein</fullName>
    </submittedName>
</protein>
<dbReference type="AlphaFoldDB" id="A0AAE0SNC3"/>